<comment type="caution">
    <text evidence="1">The sequence shown here is derived from an EMBL/GenBank/DDBJ whole genome shotgun (WGS) entry which is preliminary data.</text>
</comment>
<accession>A0A0G0E708</accession>
<reference evidence="1 2" key="1">
    <citation type="journal article" date="2015" name="Nature">
        <title>rRNA introns, odd ribosomes, and small enigmatic genomes across a large radiation of phyla.</title>
        <authorList>
            <person name="Brown C.T."/>
            <person name="Hug L.A."/>
            <person name="Thomas B.C."/>
            <person name="Sharon I."/>
            <person name="Castelle C.J."/>
            <person name="Singh A."/>
            <person name="Wilkins M.J."/>
            <person name="Williams K.H."/>
            <person name="Banfield J.F."/>
        </authorList>
    </citation>
    <scope>NUCLEOTIDE SEQUENCE [LARGE SCALE GENOMIC DNA]</scope>
</reference>
<dbReference type="EMBL" id="LBPR01000002">
    <property type="protein sequence ID" value="KKP63112.1"/>
    <property type="molecule type" value="Genomic_DNA"/>
</dbReference>
<proteinExistence type="predicted"/>
<evidence type="ECO:0000313" key="2">
    <source>
        <dbReference type="Proteomes" id="UP000034004"/>
    </source>
</evidence>
<protein>
    <submittedName>
        <fullName evidence="1">Uncharacterized protein</fullName>
    </submittedName>
</protein>
<dbReference type="AlphaFoldDB" id="A0A0G0E708"/>
<gene>
    <name evidence="1" type="ORF">UR56_C0002G0089</name>
</gene>
<name>A0A0G0E708_9BACT</name>
<organism evidence="1 2">
    <name type="scientific">Candidatus Roizmanbacteria bacterium GW2011_GWC2_34_23</name>
    <dbReference type="NCBI Taxonomy" id="1618484"/>
    <lineage>
        <taxon>Bacteria</taxon>
        <taxon>Candidatus Roizmaniibacteriota</taxon>
    </lineage>
</organism>
<evidence type="ECO:0000313" key="1">
    <source>
        <dbReference type="EMBL" id="KKP63112.1"/>
    </source>
</evidence>
<dbReference type="Proteomes" id="UP000034004">
    <property type="component" value="Unassembled WGS sequence"/>
</dbReference>
<sequence>MTTLGSLPKKIKNPEGFVTLPGSVFTALAFVNSGRVKITEELAKILKKMKEGRIKNEKE</sequence>